<dbReference type="SUPFAM" id="SSF51569">
    <property type="entry name" value="Aldolase"/>
    <property type="match status" value="1"/>
</dbReference>
<dbReference type="CDD" id="cd07938">
    <property type="entry name" value="DRE_TIM_HMGL"/>
    <property type="match status" value="1"/>
</dbReference>
<comment type="caution">
    <text evidence="5">The sequence shown here is derived from an EMBL/GenBank/DDBJ whole genome shotgun (WGS) entry which is preliminary data.</text>
</comment>
<evidence type="ECO:0000256" key="3">
    <source>
        <dbReference type="ARBA" id="ARBA00023239"/>
    </source>
</evidence>
<dbReference type="InterPro" id="IPR013785">
    <property type="entry name" value="Aldolase_TIM"/>
</dbReference>
<evidence type="ECO:0000259" key="4">
    <source>
        <dbReference type="PROSITE" id="PS50991"/>
    </source>
</evidence>
<dbReference type="GO" id="GO:0004419">
    <property type="term" value="F:hydroxymethylglutaryl-CoA lyase activity"/>
    <property type="evidence" value="ECO:0007669"/>
    <property type="project" value="TreeGrafter"/>
</dbReference>
<dbReference type="PROSITE" id="PS50991">
    <property type="entry name" value="PYR_CT"/>
    <property type="match status" value="1"/>
</dbReference>
<evidence type="ECO:0000256" key="1">
    <source>
        <dbReference type="ARBA" id="ARBA00009405"/>
    </source>
</evidence>
<dbReference type="NCBIfam" id="NF004283">
    <property type="entry name" value="PRK05692.1"/>
    <property type="match status" value="1"/>
</dbReference>
<sequence>MAHHITICEVGTRDGFQIESEFIPTASKTEVVNRLSAVGLPRIEVTSFVHPKAIPQLRDAEEVMAHIERRPGVVFAALVPNDKGAQRAVAAGVDKIHTVLSASESHNLANVNMTVAESLAKLEAVARVAHEAHVPLQGGISCTFGCPFEVEVPLANLEAIVARLVDYGFQGIGLADTTGMANPAQVRRTLDSLMPKFPGVEWTLHTHNTRAMAIPNILAAIDCGVQHFDASIGGLGGCPYAPGATGNVCTEDLVHCLHAMGYATGIDLDALIAVSKRVQEVIGRELPGQVMKAGKWDRRYQVPRAVEERLAALAS</sequence>
<evidence type="ECO:0000313" key="6">
    <source>
        <dbReference type="Proteomes" id="UP000712673"/>
    </source>
</evidence>
<dbReference type="InterPro" id="IPR000891">
    <property type="entry name" value="PYR_CT"/>
</dbReference>
<dbReference type="AlphaFoldDB" id="A0A937W2A9"/>
<gene>
    <name evidence="5" type="ORF">FJZ47_09325</name>
</gene>
<keyword evidence="3 5" id="KW-0456">Lyase</keyword>
<dbReference type="Pfam" id="PF00682">
    <property type="entry name" value="HMGL-like"/>
    <property type="match status" value="1"/>
</dbReference>
<protein>
    <submittedName>
        <fullName evidence="5">Hydroxymethylglutaryl-CoA lyase</fullName>
    </submittedName>
</protein>
<dbReference type="Proteomes" id="UP000712673">
    <property type="component" value="Unassembled WGS sequence"/>
</dbReference>
<dbReference type="GO" id="GO:0046872">
    <property type="term" value="F:metal ion binding"/>
    <property type="evidence" value="ECO:0007669"/>
    <property type="project" value="UniProtKB-KW"/>
</dbReference>
<dbReference type="FunFam" id="3.20.20.70:FF:000071">
    <property type="entry name" value="Hydroxymethylglutaryl-CoA lyase"/>
    <property type="match status" value="1"/>
</dbReference>
<comment type="similarity">
    <text evidence="1">Belongs to the HMG-CoA lyase family.</text>
</comment>
<dbReference type="GO" id="GO:0046951">
    <property type="term" value="P:ketone body biosynthetic process"/>
    <property type="evidence" value="ECO:0007669"/>
    <property type="project" value="TreeGrafter"/>
</dbReference>
<organism evidence="5 6">
    <name type="scientific">Tectimicrobiota bacterium</name>
    <dbReference type="NCBI Taxonomy" id="2528274"/>
    <lineage>
        <taxon>Bacteria</taxon>
        <taxon>Pseudomonadati</taxon>
        <taxon>Nitrospinota/Tectimicrobiota group</taxon>
        <taxon>Candidatus Tectimicrobiota</taxon>
    </lineage>
</organism>
<dbReference type="InterPro" id="IPR043594">
    <property type="entry name" value="HMGL"/>
</dbReference>
<name>A0A937W2A9_UNCTE</name>
<dbReference type="PANTHER" id="PTHR42738">
    <property type="entry name" value="HYDROXYMETHYLGLUTARYL-COA LYASE"/>
    <property type="match status" value="1"/>
</dbReference>
<keyword evidence="2" id="KW-0479">Metal-binding</keyword>
<evidence type="ECO:0000313" key="5">
    <source>
        <dbReference type="EMBL" id="MBM3223987.1"/>
    </source>
</evidence>
<proteinExistence type="inferred from homology"/>
<dbReference type="GO" id="GO:0006552">
    <property type="term" value="P:L-leucine catabolic process"/>
    <property type="evidence" value="ECO:0007669"/>
    <property type="project" value="TreeGrafter"/>
</dbReference>
<evidence type="ECO:0000256" key="2">
    <source>
        <dbReference type="ARBA" id="ARBA00022723"/>
    </source>
</evidence>
<feature type="domain" description="Pyruvate carboxyltransferase" evidence="4">
    <location>
        <begin position="5"/>
        <end position="272"/>
    </location>
</feature>
<accession>A0A937W2A9</accession>
<dbReference type="Gene3D" id="3.20.20.70">
    <property type="entry name" value="Aldolase class I"/>
    <property type="match status" value="1"/>
</dbReference>
<dbReference type="PANTHER" id="PTHR42738:SF7">
    <property type="entry name" value="HYDROXYMETHYLGLUTARYL-COA LYASE"/>
    <property type="match status" value="1"/>
</dbReference>
<reference evidence="5" key="1">
    <citation type="submission" date="2019-03" db="EMBL/GenBank/DDBJ databases">
        <title>Lake Tanganyika Metagenome-Assembled Genomes (MAGs).</title>
        <authorList>
            <person name="Tran P."/>
        </authorList>
    </citation>
    <scope>NUCLEOTIDE SEQUENCE</scope>
    <source>
        <strain evidence="5">K_DeepCast_65m_m2_066</strain>
    </source>
</reference>
<dbReference type="EMBL" id="VGLS01000237">
    <property type="protein sequence ID" value="MBM3223987.1"/>
    <property type="molecule type" value="Genomic_DNA"/>
</dbReference>